<name>A0A4R7P6Y6_9GAMM</name>
<evidence type="ECO:0000313" key="3">
    <source>
        <dbReference type="Proteomes" id="UP000295341"/>
    </source>
</evidence>
<feature type="signal peptide" evidence="1">
    <location>
        <begin position="1"/>
        <end position="38"/>
    </location>
</feature>
<dbReference type="EMBL" id="SOBT01000009">
    <property type="protein sequence ID" value="TDU28830.1"/>
    <property type="molecule type" value="Genomic_DNA"/>
</dbReference>
<evidence type="ECO:0000313" key="2">
    <source>
        <dbReference type="EMBL" id="TDU28830.1"/>
    </source>
</evidence>
<sequence>MTGQSPRLEGYLRAAAVMLRRLSLVCLLGTIHGPLAHAASDASCKPIIDADKGRASATSWHSKKTMNGMSMEMIRTGEDIYANMGGSGWKKMPPGMVNNIAKAVDSFNVSECKKLGAESVDGVATTIYSFTTTVPGQPTFSGKVWIGNKDGLPYREAGEKYEGTTTYTGVTAPAAK</sequence>
<reference evidence="2 3" key="1">
    <citation type="submission" date="2019-03" db="EMBL/GenBank/DDBJ databases">
        <title>Genomic Encyclopedia of Type Strains, Phase IV (KMG-IV): sequencing the most valuable type-strain genomes for metagenomic binning, comparative biology and taxonomic classification.</title>
        <authorList>
            <person name="Goeker M."/>
        </authorList>
    </citation>
    <scope>NUCLEOTIDE SEQUENCE [LARGE SCALE GENOMIC DNA]</scope>
    <source>
        <strain evidence="2 3">DSM 26377</strain>
    </source>
</reference>
<accession>A0A4R7P6Y6</accession>
<organism evidence="2 3">
    <name type="scientific">Panacagrimonas perspica</name>
    <dbReference type="NCBI Taxonomy" id="381431"/>
    <lineage>
        <taxon>Bacteria</taxon>
        <taxon>Pseudomonadati</taxon>
        <taxon>Pseudomonadota</taxon>
        <taxon>Gammaproteobacteria</taxon>
        <taxon>Nevskiales</taxon>
        <taxon>Nevskiaceae</taxon>
        <taxon>Panacagrimonas</taxon>
    </lineage>
</organism>
<keyword evidence="1" id="KW-0732">Signal</keyword>
<dbReference type="Proteomes" id="UP000295341">
    <property type="component" value="Unassembled WGS sequence"/>
</dbReference>
<evidence type="ECO:0000256" key="1">
    <source>
        <dbReference type="SAM" id="SignalP"/>
    </source>
</evidence>
<keyword evidence="3" id="KW-1185">Reference proteome</keyword>
<dbReference type="AlphaFoldDB" id="A0A4R7P6Y6"/>
<protein>
    <submittedName>
        <fullName evidence="2">Uncharacterized protein</fullName>
    </submittedName>
</protein>
<feature type="chain" id="PRO_5021033951" evidence="1">
    <location>
        <begin position="39"/>
        <end position="176"/>
    </location>
</feature>
<gene>
    <name evidence="2" type="ORF">DFR24_3210</name>
</gene>
<comment type="caution">
    <text evidence="2">The sequence shown here is derived from an EMBL/GenBank/DDBJ whole genome shotgun (WGS) entry which is preliminary data.</text>
</comment>
<dbReference type="Gene3D" id="2.50.20.20">
    <property type="match status" value="1"/>
</dbReference>
<proteinExistence type="predicted"/>